<keyword evidence="3 11" id="KW-0378">Hydrolase</keyword>
<evidence type="ECO:0000256" key="9">
    <source>
        <dbReference type="ARBA" id="ARBA00034617"/>
    </source>
</evidence>
<feature type="domain" description="Helicase C-terminal" evidence="13">
    <location>
        <begin position="230"/>
        <end position="421"/>
    </location>
</feature>
<keyword evidence="8 11" id="KW-0413">Isomerase</keyword>
<feature type="binding site" evidence="11">
    <location>
        <position position="30"/>
    </location>
    <ligand>
        <name>ATP</name>
        <dbReference type="ChEBI" id="CHEBI:30616"/>
    </ligand>
</feature>
<evidence type="ECO:0000256" key="2">
    <source>
        <dbReference type="ARBA" id="ARBA00022763"/>
    </source>
</evidence>
<organism evidence="14">
    <name type="scientific">Archaeoglobus fulgidus</name>
    <dbReference type="NCBI Taxonomy" id="2234"/>
    <lineage>
        <taxon>Archaea</taxon>
        <taxon>Methanobacteriati</taxon>
        <taxon>Methanobacteriota</taxon>
        <taxon>Archaeoglobi</taxon>
        <taxon>Archaeoglobales</taxon>
        <taxon>Archaeoglobaceae</taxon>
        <taxon>Archaeoglobus</taxon>
    </lineage>
</organism>
<dbReference type="EMBL" id="DTLB01000029">
    <property type="protein sequence ID" value="HFW32277.1"/>
    <property type="molecule type" value="Genomic_DNA"/>
</dbReference>
<keyword evidence="5 11" id="KW-0067">ATP-binding</keyword>
<dbReference type="InterPro" id="IPR027417">
    <property type="entry name" value="P-loop_NTPase"/>
</dbReference>
<name>A0A7C3MAI7_ARCFL</name>
<dbReference type="SMART" id="SM00490">
    <property type="entry name" value="HELICc"/>
    <property type="match status" value="1"/>
</dbReference>
<evidence type="ECO:0000256" key="6">
    <source>
        <dbReference type="ARBA" id="ARBA00023125"/>
    </source>
</evidence>
<keyword evidence="4 11" id="KW-0347">Helicase</keyword>
<dbReference type="PROSITE" id="PS51194">
    <property type="entry name" value="HELICASE_CTER"/>
    <property type="match status" value="1"/>
</dbReference>
<dbReference type="EC" id="5.6.2.4" evidence="11"/>
<evidence type="ECO:0000259" key="12">
    <source>
        <dbReference type="PROSITE" id="PS51192"/>
    </source>
</evidence>
<evidence type="ECO:0000256" key="8">
    <source>
        <dbReference type="ARBA" id="ARBA00023235"/>
    </source>
</evidence>
<dbReference type="SUPFAM" id="SSF52540">
    <property type="entry name" value="P-loop containing nucleoside triphosphate hydrolases"/>
    <property type="match status" value="1"/>
</dbReference>
<dbReference type="InterPro" id="IPR048772">
    <property type="entry name" value="Hel308-like_dom4"/>
</dbReference>
<dbReference type="PANTHER" id="PTHR47961:SF10">
    <property type="entry name" value="ATP-DEPENDENT DNA HELICASE HEL308"/>
    <property type="match status" value="1"/>
</dbReference>
<dbReference type="HAMAP" id="MF_00442">
    <property type="entry name" value="Helicase_Hel308"/>
    <property type="match status" value="1"/>
</dbReference>
<gene>
    <name evidence="11" type="primary">hel308</name>
    <name evidence="14" type="ORF">ENW66_04920</name>
</gene>
<dbReference type="SUPFAM" id="SSF158702">
    <property type="entry name" value="Sec63 N-terminal domain-like"/>
    <property type="match status" value="1"/>
</dbReference>
<dbReference type="CDD" id="cd18795">
    <property type="entry name" value="SF2_C_Ski2"/>
    <property type="match status" value="1"/>
</dbReference>
<dbReference type="PANTHER" id="PTHR47961">
    <property type="entry name" value="DNA POLYMERASE THETA, PUTATIVE (AFU_ORTHOLOGUE AFUA_1G05260)-RELATED"/>
    <property type="match status" value="1"/>
</dbReference>
<keyword evidence="1 11" id="KW-0547">Nucleotide-binding</keyword>
<dbReference type="GO" id="GO:0043138">
    <property type="term" value="F:3'-5' DNA helicase activity"/>
    <property type="evidence" value="ECO:0007669"/>
    <property type="project" value="UniProtKB-UniRule"/>
</dbReference>
<sequence length="699" mass="78911">MKVEELAERISSYAVKVLKEEGIEVLFPSQAEALEKVFSDKNLLLAMPTAAGKTLLAEMVMVREVIRGGKCLYVVPLRAIAGEKYESFKKWEKIGMRVGISTGDFESRDEHLGDCDIIVTTSEKADSLIRNRAKWIRAVSCLVVDEIHLLDSEKRGATLEILITKMRRMNSGLRIVGLSATAPNIDEMAEWLDADYYVSNWRPVPLFEGVLCEGELEVFEGGLRKTRKAKFEELVEECVAENGGVLVFESTRKGAEKTAVKLSSITAKYVENTGLDKAILEENEGEMSRRLAECVRKGVAFHHAGLLNGQRKIIEDAFRRGDLKVVVATPTLAAGVNMPARRVIVRSLYRYDGYSKRIKVSEYKQMAGRAGRPGMDERGEAIICAGKKDREIAINRYIFGEPERITSKLGVETHLRFHTLSIICDGYAKTFKELENFFAETFFFKQYEISLSYELERVIRQLENWGMIVEDGSFAPTRLGSLVSRLYIDPLTGFIFHDVLSRMDLSDLGALHLICRTPDMERLAVRKTDSWVEEEAFRLRKEFSYYPSDFSVEYDWFLSEVKTALCLKDWIEEKSEDEICVKYDIAPGDLRRIVETAEWLSNAMDRIADEVGNGSVKGLTERIKHGVKEELLELVKIRHIGRVRARKLYNSGIRTAEDILKNRGKVASLIGKGIAEKVIEAISVKSLNPESNSHTGPVA</sequence>
<comment type="similarity">
    <text evidence="11">Belongs to the helicase family. Hel308 subfamily.</text>
</comment>
<dbReference type="InterPro" id="IPR001650">
    <property type="entry name" value="Helicase_C-like"/>
</dbReference>
<dbReference type="InterPro" id="IPR022965">
    <property type="entry name" value="Helicase_Hel308"/>
</dbReference>
<dbReference type="CDD" id="cd18028">
    <property type="entry name" value="DEXHc_archSki2"/>
    <property type="match status" value="1"/>
</dbReference>
<comment type="caution">
    <text evidence="14">The sequence shown here is derived from an EMBL/GenBank/DDBJ whole genome shotgun (WGS) entry which is preliminary data.</text>
</comment>
<evidence type="ECO:0000256" key="4">
    <source>
        <dbReference type="ARBA" id="ARBA00022806"/>
    </source>
</evidence>
<feature type="domain" description="Helicase ATP-binding" evidence="12">
    <location>
        <begin position="34"/>
        <end position="200"/>
    </location>
</feature>
<dbReference type="PROSITE" id="PS51192">
    <property type="entry name" value="HELICASE_ATP_BIND_1"/>
    <property type="match status" value="1"/>
</dbReference>
<reference evidence="14" key="1">
    <citation type="journal article" date="2020" name="mSystems">
        <title>Genome- and Community-Level Interaction Insights into Carbon Utilization and Element Cycling Functions of Hydrothermarchaeota in Hydrothermal Sediment.</title>
        <authorList>
            <person name="Zhou Z."/>
            <person name="Liu Y."/>
            <person name="Xu W."/>
            <person name="Pan J."/>
            <person name="Luo Z.H."/>
            <person name="Li M."/>
        </authorList>
    </citation>
    <scope>NUCLEOTIDE SEQUENCE [LARGE SCALE GENOMIC DNA]</scope>
    <source>
        <strain evidence="14">SpSt-87</strain>
    </source>
</reference>
<dbReference type="InterPro" id="IPR011545">
    <property type="entry name" value="DEAD/DEAH_box_helicase_dom"/>
</dbReference>
<comment type="catalytic activity">
    <reaction evidence="9 11">
        <text>Couples ATP hydrolysis with the unwinding of duplex DNA by translocating in the 3'-5' direction.</text>
        <dbReference type="EC" id="5.6.2.4"/>
    </reaction>
</comment>
<dbReference type="Pfam" id="PF20470">
    <property type="entry name" value="HTH_61"/>
    <property type="match status" value="1"/>
</dbReference>
<dbReference type="Gene3D" id="1.10.3380.30">
    <property type="match status" value="1"/>
</dbReference>
<comment type="catalytic activity">
    <reaction evidence="10 11">
        <text>ATP + H2O = ADP + phosphate + H(+)</text>
        <dbReference type="Rhea" id="RHEA:13065"/>
        <dbReference type="ChEBI" id="CHEBI:15377"/>
        <dbReference type="ChEBI" id="CHEBI:15378"/>
        <dbReference type="ChEBI" id="CHEBI:30616"/>
        <dbReference type="ChEBI" id="CHEBI:43474"/>
        <dbReference type="ChEBI" id="CHEBI:456216"/>
        <dbReference type="EC" id="5.6.2.4"/>
    </reaction>
</comment>
<evidence type="ECO:0000259" key="13">
    <source>
        <dbReference type="PROSITE" id="PS51194"/>
    </source>
</evidence>
<dbReference type="InterPro" id="IPR014001">
    <property type="entry name" value="Helicase_ATP-bd"/>
</dbReference>
<dbReference type="AlphaFoldDB" id="A0A7C3MAI7"/>
<dbReference type="InterPro" id="IPR046931">
    <property type="entry name" value="HTH_61"/>
</dbReference>
<evidence type="ECO:0000256" key="11">
    <source>
        <dbReference type="HAMAP-Rule" id="MF_00442"/>
    </source>
</evidence>
<keyword evidence="6 11" id="KW-0238">DNA-binding</keyword>
<evidence type="ECO:0000256" key="3">
    <source>
        <dbReference type="ARBA" id="ARBA00022801"/>
    </source>
</evidence>
<dbReference type="InterPro" id="IPR036390">
    <property type="entry name" value="WH_DNA-bd_sf"/>
</dbReference>
<dbReference type="InterPro" id="IPR050474">
    <property type="entry name" value="Hel308_SKI2-like"/>
</dbReference>
<dbReference type="Gene3D" id="3.40.50.300">
    <property type="entry name" value="P-loop containing nucleotide triphosphate hydrolases"/>
    <property type="match status" value="2"/>
</dbReference>
<dbReference type="Gene3D" id="1.10.150.20">
    <property type="entry name" value="5' to 3' exonuclease, C-terminal subdomain"/>
    <property type="match status" value="1"/>
</dbReference>
<dbReference type="Pfam" id="PF21280">
    <property type="entry name" value="Helicase_dom4_arc"/>
    <property type="match status" value="1"/>
</dbReference>
<dbReference type="GO" id="GO:0003677">
    <property type="term" value="F:DNA binding"/>
    <property type="evidence" value="ECO:0007669"/>
    <property type="project" value="UniProtKB-UniRule"/>
</dbReference>
<comment type="function">
    <text evidence="11">DNA-dependent ATPase and 3'-5' DNA helicase that may be involved in repair of stalled replication forks.</text>
</comment>
<dbReference type="GO" id="GO:0005524">
    <property type="term" value="F:ATP binding"/>
    <property type="evidence" value="ECO:0007669"/>
    <property type="project" value="UniProtKB-UniRule"/>
</dbReference>
<evidence type="ECO:0000256" key="5">
    <source>
        <dbReference type="ARBA" id="ARBA00022840"/>
    </source>
</evidence>
<dbReference type="Pfam" id="PF00271">
    <property type="entry name" value="Helicase_C"/>
    <property type="match status" value="1"/>
</dbReference>
<dbReference type="SUPFAM" id="SSF46785">
    <property type="entry name" value="Winged helix' DNA-binding domain"/>
    <property type="match status" value="1"/>
</dbReference>
<keyword evidence="7 11" id="KW-0234">DNA repair</keyword>
<comment type="subunit">
    <text evidence="11">Monomer.</text>
</comment>
<evidence type="ECO:0000256" key="1">
    <source>
        <dbReference type="ARBA" id="ARBA00022741"/>
    </source>
</evidence>
<dbReference type="SMART" id="SM00487">
    <property type="entry name" value="DEXDc"/>
    <property type="match status" value="1"/>
</dbReference>
<dbReference type="Pfam" id="PF00270">
    <property type="entry name" value="DEAD"/>
    <property type="match status" value="1"/>
</dbReference>
<protein>
    <recommendedName>
        <fullName evidence="11">ATP-dependent DNA helicase Hel308</fullName>
        <ecNumber evidence="11">5.6.2.4</ecNumber>
    </recommendedName>
    <alternativeName>
        <fullName evidence="11">DNA 3'-5' helicase Hel308</fullName>
    </alternativeName>
</protein>
<keyword evidence="2 11" id="KW-0227">DNA damage</keyword>
<evidence type="ECO:0000313" key="14">
    <source>
        <dbReference type="EMBL" id="HFW32277.1"/>
    </source>
</evidence>
<evidence type="ECO:0000256" key="7">
    <source>
        <dbReference type="ARBA" id="ARBA00023204"/>
    </source>
</evidence>
<dbReference type="GO" id="GO:0016818">
    <property type="term" value="F:hydrolase activity, acting on acid anhydrides, in phosphorus-containing anhydrides"/>
    <property type="evidence" value="ECO:0007669"/>
    <property type="project" value="UniProtKB-UniRule"/>
</dbReference>
<evidence type="ECO:0000256" key="10">
    <source>
        <dbReference type="ARBA" id="ARBA00048988"/>
    </source>
</evidence>
<proteinExistence type="inferred from homology"/>
<accession>A0A7C3MAI7</accession>
<dbReference type="GO" id="GO:0006281">
    <property type="term" value="P:DNA repair"/>
    <property type="evidence" value="ECO:0007669"/>
    <property type="project" value="UniProtKB-UniRule"/>
</dbReference>